<evidence type="ECO:0000259" key="7">
    <source>
        <dbReference type="PROSITE" id="PS51462"/>
    </source>
</evidence>
<evidence type="ECO:0000256" key="3">
    <source>
        <dbReference type="ARBA" id="ARBA00022723"/>
    </source>
</evidence>
<proteinExistence type="inferred from homology"/>
<keyword evidence="9" id="KW-1185">Reference proteome</keyword>
<feature type="region of interest" description="Disordered" evidence="6">
    <location>
        <begin position="1"/>
        <end position="27"/>
    </location>
</feature>
<dbReference type="GO" id="GO:0005634">
    <property type="term" value="C:nucleus"/>
    <property type="evidence" value="ECO:0007669"/>
    <property type="project" value="TreeGrafter"/>
</dbReference>
<dbReference type="InterPro" id="IPR015797">
    <property type="entry name" value="NUDIX_hydrolase-like_dom_sf"/>
</dbReference>
<dbReference type="InterPro" id="IPR020084">
    <property type="entry name" value="NUDIX_hydrolase_CS"/>
</dbReference>
<sequence>MPHNKPGGPVPTESRTGRENQRFGAEGERLVAGAIPVRFKLGVEGPEGVEVLLITSRRGKGYVFPKGGWENDEELRDAAMRETVEEAGVRGQLEEPIIGKFPFHSGKAERQSAAHQGRCVAYLFAMHVSEELATWPEAHQRSRHWVSLQEACCKCRYPWMREALVAWAQAVCLMAAGQLPGEAAVPAAVDRIAVHT</sequence>
<evidence type="ECO:0000313" key="9">
    <source>
        <dbReference type="Proteomes" id="UP001205105"/>
    </source>
</evidence>
<dbReference type="PANTHER" id="PTHR12629">
    <property type="entry name" value="DIPHOSPHOINOSITOL POLYPHOSPHATE PHOSPHOHYDROLASE"/>
    <property type="match status" value="1"/>
</dbReference>
<dbReference type="CDD" id="cd04666">
    <property type="entry name" value="NUDIX_DIPP2_like_Nudt4"/>
    <property type="match status" value="1"/>
</dbReference>
<protein>
    <recommendedName>
        <fullName evidence="7">Nudix hydrolase domain-containing protein</fullName>
    </recommendedName>
</protein>
<evidence type="ECO:0000256" key="2">
    <source>
        <dbReference type="ARBA" id="ARBA00005582"/>
    </source>
</evidence>
<dbReference type="InterPro" id="IPR000086">
    <property type="entry name" value="NUDIX_hydrolase_dom"/>
</dbReference>
<feature type="compositionally biased region" description="Basic and acidic residues" evidence="6">
    <location>
        <begin position="15"/>
        <end position="27"/>
    </location>
</feature>
<comment type="cofactor">
    <cofactor evidence="1">
        <name>Mg(2+)</name>
        <dbReference type="ChEBI" id="CHEBI:18420"/>
    </cofactor>
</comment>
<dbReference type="GO" id="GO:0016462">
    <property type="term" value="F:pyrophosphatase activity"/>
    <property type="evidence" value="ECO:0007669"/>
    <property type="project" value="InterPro"/>
</dbReference>
<name>A0AAD5DYB6_9CHLO</name>
<dbReference type="SUPFAM" id="SSF55811">
    <property type="entry name" value="Nudix"/>
    <property type="match status" value="1"/>
</dbReference>
<evidence type="ECO:0000256" key="5">
    <source>
        <dbReference type="ARBA" id="ARBA00022842"/>
    </source>
</evidence>
<dbReference type="EMBL" id="JADXDR010000027">
    <property type="protein sequence ID" value="KAI7844569.1"/>
    <property type="molecule type" value="Genomic_DNA"/>
</dbReference>
<dbReference type="PANTHER" id="PTHR12629:SF0">
    <property type="entry name" value="DIPHOSPHOINOSITOL-POLYPHOSPHATE DIPHOSPHATASE"/>
    <property type="match status" value="1"/>
</dbReference>
<dbReference type="Pfam" id="PF00293">
    <property type="entry name" value="NUDIX"/>
    <property type="match status" value="1"/>
</dbReference>
<keyword evidence="5" id="KW-0460">Magnesium</keyword>
<evidence type="ECO:0000256" key="6">
    <source>
        <dbReference type="SAM" id="MobiDB-lite"/>
    </source>
</evidence>
<dbReference type="PROSITE" id="PS51462">
    <property type="entry name" value="NUDIX"/>
    <property type="match status" value="1"/>
</dbReference>
<reference evidence="8" key="1">
    <citation type="submission" date="2020-11" db="EMBL/GenBank/DDBJ databases">
        <title>Chlorella ohadii genome sequencing and assembly.</title>
        <authorList>
            <person name="Murik O."/>
            <person name="Treves H."/>
            <person name="Kedem I."/>
            <person name="Shotland Y."/>
            <person name="Kaplan A."/>
        </authorList>
    </citation>
    <scope>NUCLEOTIDE SEQUENCE</scope>
    <source>
        <strain evidence="8">1</strain>
    </source>
</reference>
<gene>
    <name evidence="8" type="ORF">COHA_001927</name>
</gene>
<dbReference type="PROSITE" id="PS00893">
    <property type="entry name" value="NUDIX_BOX"/>
    <property type="match status" value="1"/>
</dbReference>
<dbReference type="GO" id="GO:0046872">
    <property type="term" value="F:metal ion binding"/>
    <property type="evidence" value="ECO:0007669"/>
    <property type="project" value="UniProtKB-KW"/>
</dbReference>
<comment type="caution">
    <text evidence="8">The sequence shown here is derived from an EMBL/GenBank/DDBJ whole genome shotgun (WGS) entry which is preliminary data.</text>
</comment>
<dbReference type="Gene3D" id="3.90.79.10">
    <property type="entry name" value="Nucleoside Triphosphate Pyrophosphohydrolase"/>
    <property type="match status" value="1"/>
</dbReference>
<organism evidence="8 9">
    <name type="scientific">Chlorella ohadii</name>
    <dbReference type="NCBI Taxonomy" id="2649997"/>
    <lineage>
        <taxon>Eukaryota</taxon>
        <taxon>Viridiplantae</taxon>
        <taxon>Chlorophyta</taxon>
        <taxon>core chlorophytes</taxon>
        <taxon>Trebouxiophyceae</taxon>
        <taxon>Chlorellales</taxon>
        <taxon>Chlorellaceae</taxon>
        <taxon>Chlorella clade</taxon>
        <taxon>Chlorella</taxon>
    </lineage>
</organism>
<evidence type="ECO:0000256" key="1">
    <source>
        <dbReference type="ARBA" id="ARBA00001946"/>
    </source>
</evidence>
<feature type="domain" description="Nudix hydrolase" evidence="7">
    <location>
        <begin position="27"/>
        <end position="168"/>
    </location>
</feature>
<dbReference type="InterPro" id="IPR047198">
    <property type="entry name" value="DDP-like_NUDIX"/>
</dbReference>
<evidence type="ECO:0000313" key="8">
    <source>
        <dbReference type="EMBL" id="KAI7844569.1"/>
    </source>
</evidence>
<evidence type="ECO:0000256" key="4">
    <source>
        <dbReference type="ARBA" id="ARBA00022801"/>
    </source>
</evidence>
<keyword evidence="4" id="KW-0378">Hydrolase</keyword>
<keyword evidence="3" id="KW-0479">Metal-binding</keyword>
<dbReference type="GO" id="GO:0005737">
    <property type="term" value="C:cytoplasm"/>
    <property type="evidence" value="ECO:0007669"/>
    <property type="project" value="TreeGrafter"/>
</dbReference>
<accession>A0AAD5DYB6</accession>
<dbReference type="Proteomes" id="UP001205105">
    <property type="component" value="Unassembled WGS sequence"/>
</dbReference>
<dbReference type="AlphaFoldDB" id="A0AAD5DYB6"/>
<comment type="similarity">
    <text evidence="2">Belongs to the Nudix hydrolase family.</text>
</comment>